<evidence type="ECO:0000313" key="2">
    <source>
        <dbReference type="Proteomes" id="UP000187209"/>
    </source>
</evidence>
<dbReference type="AlphaFoldDB" id="A0A1R2BVP0"/>
<gene>
    <name evidence="1" type="ORF">SteCoe_18920</name>
</gene>
<reference evidence="1 2" key="1">
    <citation type="submission" date="2016-11" db="EMBL/GenBank/DDBJ databases">
        <title>The macronuclear genome of Stentor coeruleus: a giant cell with tiny introns.</title>
        <authorList>
            <person name="Slabodnick M."/>
            <person name="Ruby J.G."/>
            <person name="Reiff S.B."/>
            <person name="Swart E.C."/>
            <person name="Gosai S."/>
            <person name="Prabakaran S."/>
            <person name="Witkowska E."/>
            <person name="Larue G.E."/>
            <person name="Fisher S."/>
            <person name="Freeman R.M."/>
            <person name="Gunawardena J."/>
            <person name="Chu W."/>
            <person name="Stover N.A."/>
            <person name="Gregory B.D."/>
            <person name="Nowacki M."/>
            <person name="Derisi J."/>
            <person name="Roy S.W."/>
            <person name="Marshall W.F."/>
            <person name="Sood P."/>
        </authorList>
    </citation>
    <scope>NUCLEOTIDE SEQUENCE [LARGE SCALE GENOMIC DNA]</scope>
    <source>
        <strain evidence="1">WM001</strain>
    </source>
</reference>
<evidence type="ECO:0008006" key="3">
    <source>
        <dbReference type="Google" id="ProtNLM"/>
    </source>
</evidence>
<protein>
    <recommendedName>
        <fullName evidence="3">F-box domain-containing protein</fullName>
    </recommendedName>
</protein>
<organism evidence="1 2">
    <name type="scientific">Stentor coeruleus</name>
    <dbReference type="NCBI Taxonomy" id="5963"/>
    <lineage>
        <taxon>Eukaryota</taxon>
        <taxon>Sar</taxon>
        <taxon>Alveolata</taxon>
        <taxon>Ciliophora</taxon>
        <taxon>Postciliodesmatophora</taxon>
        <taxon>Heterotrichea</taxon>
        <taxon>Heterotrichida</taxon>
        <taxon>Stentoridae</taxon>
        <taxon>Stentor</taxon>
    </lineage>
</organism>
<sequence>MFFPESIFTEICLFLPPRIVFLILTIICKNWYKILCTQTYKTYFLQNFFKLPIKLPYQELIHIFTNTKKNKILNFLPWKTNAGIHPTTKGNKYENMWEYNGTIYSTYSNSEKLPLKENCNCLGTFAGGYQTKKRFSQGFHNDVYNFKFFLGKLSNRLINIVTDKDQYYSMILNPLRKYRCKDFTQLNLYSTTQFFHRNVMNVPDEYSLPVSISENIAIISKIALARPLLSMGPVRTLLICINETMEYVDYSYFDAYNNCKSFESAACFGNVLKYEQNNRYQYIEFLSQPGFYPLLWVQFLKDDYNHLEIELSQARIAKVVNVKFCDINDRRNECRLGYYYPNFDITYALFIGYEKVLENV</sequence>
<accession>A0A1R2BVP0</accession>
<keyword evidence="2" id="KW-1185">Reference proteome</keyword>
<comment type="caution">
    <text evidence="1">The sequence shown here is derived from an EMBL/GenBank/DDBJ whole genome shotgun (WGS) entry which is preliminary data.</text>
</comment>
<evidence type="ECO:0000313" key="1">
    <source>
        <dbReference type="EMBL" id="OMJ80761.1"/>
    </source>
</evidence>
<dbReference type="Proteomes" id="UP000187209">
    <property type="component" value="Unassembled WGS sequence"/>
</dbReference>
<proteinExistence type="predicted"/>
<name>A0A1R2BVP0_9CILI</name>
<dbReference type="EMBL" id="MPUH01000409">
    <property type="protein sequence ID" value="OMJ80761.1"/>
    <property type="molecule type" value="Genomic_DNA"/>
</dbReference>